<name>A0A2G9GEC2_9LAMI</name>
<gene>
    <name evidence="3" type="ORF">CDL12_23912</name>
</gene>
<comment type="caution">
    <text evidence="3">The sequence shown here is derived from an EMBL/GenBank/DDBJ whole genome shotgun (WGS) entry which is preliminary data.</text>
</comment>
<evidence type="ECO:0000256" key="1">
    <source>
        <dbReference type="ARBA" id="ARBA00009005"/>
    </source>
</evidence>
<dbReference type="Pfam" id="PF00656">
    <property type="entry name" value="Peptidase_C14"/>
    <property type="match status" value="1"/>
</dbReference>
<sequence>MDSLVCRYCRQRSSVTPSTEHVRCHGCQRLLSVGSTEYIVSYTKDAVSYRGSKSWSLELEKKKNEAKVFCHGIRKRFSGSNNIQQSQNGSQFPCITTLGPPRRGKRALLCGVTYKKQKRELKGTAQDVKNMRELLVEQFCYPSESILILAEEESYRPPTRKNIEYGFQWLMKGIQPGDSLVFYFSGHGLRQRNLNGDEVDGFDETICPFDFETNGMIFDDDINQIIVRPLIPGVTLLGIFDSCHSGTVLDLPYVYNISTGKWDDHSPPSGTYKGTNGGTAICFSACEDYQLAADTSAFSQEKEYTGAMTCTFIKAIKEAHDNKQKITYRGLLDSMHQTLKQAHKSGGGLFAGLRRAFHHRILQVLLISSRDILTP</sequence>
<proteinExistence type="inferred from homology"/>
<protein>
    <submittedName>
        <fullName evidence="3">Metacaspase involved in regulation of apoptosis</fullName>
    </submittedName>
</protein>
<accession>A0A2G9GEC2</accession>
<reference evidence="4" key="1">
    <citation type="journal article" date="2018" name="Gigascience">
        <title>Genome assembly of the Pink Ipe (Handroanthus impetiginosus, Bignoniaceae), a highly valued, ecologically keystone Neotropical timber forest tree.</title>
        <authorList>
            <person name="Silva-Junior O.B."/>
            <person name="Grattapaglia D."/>
            <person name="Novaes E."/>
            <person name="Collevatti R.G."/>
        </authorList>
    </citation>
    <scope>NUCLEOTIDE SEQUENCE [LARGE SCALE GENOMIC DNA]</scope>
    <source>
        <strain evidence="4">cv. UFG-1</strain>
    </source>
</reference>
<dbReference type="GO" id="GO:0005737">
    <property type="term" value="C:cytoplasm"/>
    <property type="evidence" value="ECO:0007669"/>
    <property type="project" value="TreeGrafter"/>
</dbReference>
<dbReference type="InterPro" id="IPR050452">
    <property type="entry name" value="Metacaspase"/>
</dbReference>
<feature type="domain" description="Peptidase C14 caspase" evidence="2">
    <location>
        <begin position="105"/>
        <end position="341"/>
    </location>
</feature>
<dbReference type="PANTHER" id="PTHR48104">
    <property type="entry name" value="METACASPASE-4"/>
    <property type="match status" value="1"/>
</dbReference>
<dbReference type="InterPro" id="IPR011600">
    <property type="entry name" value="Pept_C14_caspase"/>
</dbReference>
<dbReference type="GO" id="GO:0004197">
    <property type="term" value="F:cysteine-type endopeptidase activity"/>
    <property type="evidence" value="ECO:0007669"/>
    <property type="project" value="InterPro"/>
</dbReference>
<dbReference type="OrthoDB" id="3223806at2759"/>
<dbReference type="Gene3D" id="3.40.50.12660">
    <property type="match status" value="1"/>
</dbReference>
<dbReference type="EMBL" id="NKXS01005480">
    <property type="protein sequence ID" value="PIN03562.1"/>
    <property type="molecule type" value="Genomic_DNA"/>
</dbReference>
<dbReference type="AlphaFoldDB" id="A0A2G9GEC2"/>
<evidence type="ECO:0000313" key="3">
    <source>
        <dbReference type="EMBL" id="PIN03562.1"/>
    </source>
</evidence>
<dbReference type="PANTHER" id="PTHR48104:SF2">
    <property type="entry name" value="METACASPASE-1-LIKE ISOFORM X1"/>
    <property type="match status" value="1"/>
</dbReference>
<organism evidence="3 4">
    <name type="scientific">Handroanthus impetiginosus</name>
    <dbReference type="NCBI Taxonomy" id="429701"/>
    <lineage>
        <taxon>Eukaryota</taxon>
        <taxon>Viridiplantae</taxon>
        <taxon>Streptophyta</taxon>
        <taxon>Embryophyta</taxon>
        <taxon>Tracheophyta</taxon>
        <taxon>Spermatophyta</taxon>
        <taxon>Magnoliopsida</taxon>
        <taxon>eudicotyledons</taxon>
        <taxon>Gunneridae</taxon>
        <taxon>Pentapetalae</taxon>
        <taxon>asterids</taxon>
        <taxon>lamiids</taxon>
        <taxon>Lamiales</taxon>
        <taxon>Bignoniaceae</taxon>
        <taxon>Crescentiina</taxon>
        <taxon>Tabebuia alliance</taxon>
        <taxon>Handroanthus</taxon>
    </lineage>
</organism>
<dbReference type="GO" id="GO:0006508">
    <property type="term" value="P:proteolysis"/>
    <property type="evidence" value="ECO:0007669"/>
    <property type="project" value="InterPro"/>
</dbReference>
<evidence type="ECO:0000313" key="4">
    <source>
        <dbReference type="Proteomes" id="UP000231279"/>
    </source>
</evidence>
<comment type="similarity">
    <text evidence="1">Belongs to the peptidase C14B family.</text>
</comment>
<evidence type="ECO:0000259" key="2">
    <source>
        <dbReference type="Pfam" id="PF00656"/>
    </source>
</evidence>
<keyword evidence="4" id="KW-1185">Reference proteome</keyword>
<dbReference type="SUPFAM" id="SSF52129">
    <property type="entry name" value="Caspase-like"/>
    <property type="match status" value="1"/>
</dbReference>
<dbReference type="Proteomes" id="UP000231279">
    <property type="component" value="Unassembled WGS sequence"/>
</dbReference>
<dbReference type="InterPro" id="IPR029030">
    <property type="entry name" value="Caspase-like_dom_sf"/>
</dbReference>